<evidence type="ECO:0000256" key="2">
    <source>
        <dbReference type="ARBA" id="ARBA00022643"/>
    </source>
</evidence>
<dbReference type="GO" id="GO:0018580">
    <property type="term" value="F:nitronate monooxygenase activity"/>
    <property type="evidence" value="ECO:0007669"/>
    <property type="project" value="InterPro"/>
</dbReference>
<keyword evidence="3" id="KW-0560">Oxidoreductase</keyword>
<dbReference type="InterPro" id="IPR004136">
    <property type="entry name" value="NMO"/>
</dbReference>
<dbReference type="SUPFAM" id="SSF51412">
    <property type="entry name" value="Inosine monophosphate dehydrogenase (IMPDH)"/>
    <property type="match status" value="1"/>
</dbReference>
<dbReference type="PANTHER" id="PTHR32332">
    <property type="entry name" value="2-NITROPROPANE DIOXYGENASE"/>
    <property type="match status" value="1"/>
</dbReference>
<keyword evidence="2" id="KW-0288">FMN</keyword>
<sequence length="322" mass="33973">MAGFAGADLAMAVTSAGGLGFIGAFNDMPNVAQSLDRVEQNLERYDGVLPIGVGFLTFVLKSEAVMPILSKYRPAVVWLFASQELDDYAEWARLIRAATPQSQVWIQLGSVAAALQVAQRARPDAICVQGSDAGGHGFEQSAGIISLLPEVGDALAAAGLNVPLLASGGMADGRGAAAALALGAQGVVMGTRFLAASETNMHREYRKAILAAREGGVNTIRAKLFDELRGPNMWPKLYDGRSIVMASWNDHLSGMSIEEIRRLHAEAVKVEDRGFAADGKGRAAIWAGTGVGLVKEEQAAAEIAEQVRNEAVAVLAKTRSML</sequence>
<proteinExistence type="predicted"/>
<dbReference type="AlphaFoldDB" id="A0A4U0TUJ3"/>
<accession>A0A4U0TUJ3</accession>
<keyword evidence="1" id="KW-0285">Flavoprotein</keyword>
<evidence type="ECO:0000256" key="1">
    <source>
        <dbReference type="ARBA" id="ARBA00022630"/>
    </source>
</evidence>
<dbReference type="EMBL" id="NAJL01000032">
    <property type="protein sequence ID" value="TKA25904.1"/>
    <property type="molecule type" value="Genomic_DNA"/>
</dbReference>
<dbReference type="Pfam" id="PF03060">
    <property type="entry name" value="NMO"/>
    <property type="match status" value="1"/>
</dbReference>
<evidence type="ECO:0000256" key="3">
    <source>
        <dbReference type="ARBA" id="ARBA00023002"/>
    </source>
</evidence>
<dbReference type="Proteomes" id="UP000308549">
    <property type="component" value="Unassembled WGS sequence"/>
</dbReference>
<comment type="caution">
    <text evidence="4">The sequence shown here is derived from an EMBL/GenBank/DDBJ whole genome shotgun (WGS) entry which is preliminary data.</text>
</comment>
<dbReference type="Gene3D" id="3.20.20.70">
    <property type="entry name" value="Aldolase class I"/>
    <property type="match status" value="1"/>
</dbReference>
<gene>
    <name evidence="4" type="ORF">B0A50_05659</name>
</gene>
<evidence type="ECO:0000313" key="5">
    <source>
        <dbReference type="Proteomes" id="UP000308549"/>
    </source>
</evidence>
<dbReference type="CDD" id="cd04730">
    <property type="entry name" value="NPD_like"/>
    <property type="match status" value="1"/>
</dbReference>
<dbReference type="InterPro" id="IPR013785">
    <property type="entry name" value="Aldolase_TIM"/>
</dbReference>
<evidence type="ECO:0000313" key="4">
    <source>
        <dbReference type="EMBL" id="TKA25904.1"/>
    </source>
</evidence>
<dbReference type="OrthoDB" id="2349068at2759"/>
<reference evidence="4 5" key="1">
    <citation type="submission" date="2017-03" db="EMBL/GenBank/DDBJ databases">
        <title>Genomes of endolithic fungi from Antarctica.</title>
        <authorList>
            <person name="Coleine C."/>
            <person name="Masonjones S."/>
            <person name="Stajich J.E."/>
        </authorList>
    </citation>
    <scope>NUCLEOTIDE SEQUENCE [LARGE SCALE GENOMIC DNA]</scope>
    <source>
        <strain evidence="4 5">CCFEE 6315</strain>
    </source>
</reference>
<dbReference type="PANTHER" id="PTHR32332:SF34">
    <property type="entry name" value="2-NITROPROPANE DIOXYGENASE FAMILY, PUTATIVE-RELATED"/>
    <property type="match status" value="1"/>
</dbReference>
<protein>
    <submittedName>
        <fullName evidence="4">Uncharacterized protein</fullName>
    </submittedName>
</protein>
<name>A0A4U0TUJ3_9PEZI</name>
<keyword evidence="5" id="KW-1185">Reference proteome</keyword>
<organism evidence="4 5">
    <name type="scientific">Salinomyces thailandicus</name>
    <dbReference type="NCBI Taxonomy" id="706561"/>
    <lineage>
        <taxon>Eukaryota</taxon>
        <taxon>Fungi</taxon>
        <taxon>Dikarya</taxon>
        <taxon>Ascomycota</taxon>
        <taxon>Pezizomycotina</taxon>
        <taxon>Dothideomycetes</taxon>
        <taxon>Dothideomycetidae</taxon>
        <taxon>Mycosphaerellales</taxon>
        <taxon>Teratosphaeriaceae</taxon>
        <taxon>Salinomyces</taxon>
    </lineage>
</organism>